<dbReference type="CDD" id="cd00995">
    <property type="entry name" value="PBP2_NikA_DppA_OppA_like"/>
    <property type="match status" value="1"/>
</dbReference>
<evidence type="ECO:0000313" key="6">
    <source>
        <dbReference type="Proteomes" id="UP000281431"/>
    </source>
</evidence>
<keyword evidence="2" id="KW-0813">Transport</keyword>
<dbReference type="GO" id="GO:0015833">
    <property type="term" value="P:peptide transport"/>
    <property type="evidence" value="ECO:0007669"/>
    <property type="project" value="TreeGrafter"/>
</dbReference>
<dbReference type="PANTHER" id="PTHR30290:SF9">
    <property type="entry name" value="OLIGOPEPTIDE-BINDING PROTEIN APPA"/>
    <property type="match status" value="1"/>
</dbReference>
<reference evidence="5 6" key="1">
    <citation type="submission" date="2018-10" db="EMBL/GenBank/DDBJ databases">
        <title>Natrarchaeobius chitinivorans gen. nov., sp. nov., and Natrarchaeobius haloalkaliphilus sp. nov., alkaliphilic, chitin-utilizing haloarchaea from hypersaline alkaline lakes.</title>
        <authorList>
            <person name="Sorokin D.Y."/>
            <person name="Elcheninov A.G."/>
            <person name="Kostrikina N.A."/>
            <person name="Bale N.J."/>
            <person name="Sinninghe Damste J.S."/>
            <person name="Khijniak T.V."/>
            <person name="Kublanov I.V."/>
            <person name="Toshchakov S.V."/>
        </authorList>
    </citation>
    <scope>NUCLEOTIDE SEQUENCE [LARGE SCALE GENOMIC DNA]</scope>
    <source>
        <strain evidence="5 6">AArcht7</strain>
    </source>
</reference>
<keyword evidence="6" id="KW-1185">Reference proteome</keyword>
<dbReference type="Pfam" id="PF00496">
    <property type="entry name" value="SBP_bac_5"/>
    <property type="match status" value="1"/>
</dbReference>
<keyword evidence="3" id="KW-0732">Signal</keyword>
<organism evidence="5 6">
    <name type="scientific">Natrarchaeobius chitinivorans</name>
    <dbReference type="NCBI Taxonomy" id="1679083"/>
    <lineage>
        <taxon>Archaea</taxon>
        <taxon>Methanobacteriati</taxon>
        <taxon>Methanobacteriota</taxon>
        <taxon>Stenosarchaea group</taxon>
        <taxon>Halobacteria</taxon>
        <taxon>Halobacteriales</taxon>
        <taxon>Natrialbaceae</taxon>
        <taxon>Natrarchaeobius</taxon>
    </lineage>
</organism>
<dbReference type="EMBL" id="REFZ01000011">
    <property type="protein sequence ID" value="RQG98973.1"/>
    <property type="molecule type" value="Genomic_DNA"/>
</dbReference>
<evidence type="ECO:0000256" key="3">
    <source>
        <dbReference type="ARBA" id="ARBA00022729"/>
    </source>
</evidence>
<dbReference type="Proteomes" id="UP000281431">
    <property type="component" value="Unassembled WGS sequence"/>
</dbReference>
<evidence type="ECO:0000259" key="4">
    <source>
        <dbReference type="Pfam" id="PF00496"/>
    </source>
</evidence>
<dbReference type="PANTHER" id="PTHR30290">
    <property type="entry name" value="PERIPLASMIC BINDING COMPONENT OF ABC TRANSPORTER"/>
    <property type="match status" value="1"/>
</dbReference>
<dbReference type="InterPro" id="IPR006311">
    <property type="entry name" value="TAT_signal"/>
</dbReference>
<dbReference type="Gene3D" id="3.10.105.10">
    <property type="entry name" value="Dipeptide-binding Protein, Domain 3"/>
    <property type="match status" value="2"/>
</dbReference>
<dbReference type="PROSITE" id="PS51257">
    <property type="entry name" value="PROKAR_LIPOPROTEIN"/>
    <property type="match status" value="1"/>
</dbReference>
<feature type="domain" description="Solute-binding protein family 5" evidence="4">
    <location>
        <begin position="282"/>
        <end position="569"/>
    </location>
</feature>
<comment type="caution">
    <text evidence="5">The sequence shown here is derived from an EMBL/GenBank/DDBJ whole genome shotgun (WGS) entry which is preliminary data.</text>
</comment>
<name>A0A3N6M5X2_NATCH</name>
<gene>
    <name evidence="5" type="ORF">EA472_15635</name>
</gene>
<protein>
    <recommendedName>
        <fullName evidence="4">Solute-binding protein family 5 domain-containing protein</fullName>
    </recommendedName>
</protein>
<sequence length="575" mass="64957">MRKSNSDGKSVVGASRRSVLKAAGASGVAVSLAGCTGFLGGEDGDAPVTEYGVELTDDPAGEPWEEIDYLTTPEDVSPIRYTYANLHAEYLEELGFDVSVRAPSIPQYVDDGFVHRDFDIYVVRQLDGWDPDRYLHDAFHSSALAEGEVNISGYDNPEYDEMVEQQRRETDFEARRDLVFEMQEQLMEEQIISPILVQNRVMAYNSDRYQNAYSGPEEGLGRFWNFLNIEPTDEGDETLVFSQISDVNTLNPLSPERVRVERGIIKLMYDRLMRIPEDEVVPQPWMAESVDQEDETTVVVTLRDDLQWHDGEDVTAEDVRFTFEYGQEHSSTIESQLEPLDSIDVEDDLTVVFNFDEPMATFETFLAGRNGSILPEHVWSDYPDALDVETVGEFTNTDDPVGSGPFQLTSFEGGEELSLERFDGYFEQPNVDEVIRIESADTRGMVNALEDGTSDMVPWELAPEDIERFDDGDEFETVDAFMTSIHYACYNMRRHPYDSTEVRRGLAYAIPKQEAVEIATAGTAEVIQAPISPALEEWYNDDVEHFNLDLEAAAQELEAAGCEWDQDGRIHMPPQ</sequence>
<proteinExistence type="inferred from homology"/>
<dbReference type="SUPFAM" id="SSF53850">
    <property type="entry name" value="Periplasmic binding protein-like II"/>
    <property type="match status" value="2"/>
</dbReference>
<dbReference type="Gene3D" id="3.40.190.10">
    <property type="entry name" value="Periplasmic binding protein-like II"/>
    <property type="match status" value="1"/>
</dbReference>
<comment type="similarity">
    <text evidence="1">Belongs to the bacterial solute-binding protein 5 family.</text>
</comment>
<dbReference type="AlphaFoldDB" id="A0A3N6M5X2"/>
<dbReference type="GO" id="GO:1904680">
    <property type="term" value="F:peptide transmembrane transporter activity"/>
    <property type="evidence" value="ECO:0007669"/>
    <property type="project" value="TreeGrafter"/>
</dbReference>
<evidence type="ECO:0000256" key="1">
    <source>
        <dbReference type="ARBA" id="ARBA00005695"/>
    </source>
</evidence>
<dbReference type="Gene3D" id="3.90.76.10">
    <property type="entry name" value="Dipeptide-binding Protein, Domain 1"/>
    <property type="match status" value="1"/>
</dbReference>
<evidence type="ECO:0000313" key="5">
    <source>
        <dbReference type="EMBL" id="RQG98973.1"/>
    </source>
</evidence>
<accession>A0A3N6M5X2</accession>
<evidence type="ECO:0000256" key="2">
    <source>
        <dbReference type="ARBA" id="ARBA00022448"/>
    </source>
</evidence>
<dbReference type="InterPro" id="IPR039424">
    <property type="entry name" value="SBP_5"/>
</dbReference>
<dbReference type="InterPro" id="IPR000914">
    <property type="entry name" value="SBP_5_dom"/>
</dbReference>
<dbReference type="PROSITE" id="PS51318">
    <property type="entry name" value="TAT"/>
    <property type="match status" value="1"/>
</dbReference>